<dbReference type="Pfam" id="PF12633">
    <property type="entry name" value="Adenyl_cycl_N"/>
    <property type="match status" value="1"/>
</dbReference>
<feature type="coiled-coil region" evidence="1">
    <location>
        <begin position="1323"/>
        <end position="1352"/>
    </location>
</feature>
<evidence type="ECO:0000259" key="3">
    <source>
        <dbReference type="Pfam" id="PF12633"/>
    </source>
</evidence>
<dbReference type="InterPro" id="IPR000274">
    <property type="entry name" value="Adenylate_cyclase_1"/>
</dbReference>
<keyword evidence="1" id="KW-0175">Coiled coil</keyword>
<dbReference type="RefSeq" id="WP_119524461.1">
    <property type="nucleotide sequence ID" value="NZ_NRHC01000015.1"/>
</dbReference>
<organism evidence="4 5">
    <name type="scientific">Psittacicella hinzii</name>
    <dbReference type="NCBI Taxonomy" id="2028575"/>
    <lineage>
        <taxon>Bacteria</taxon>
        <taxon>Pseudomonadati</taxon>
        <taxon>Pseudomonadota</taxon>
        <taxon>Gammaproteobacteria</taxon>
        <taxon>Pasteurellales</taxon>
        <taxon>Psittacicellaceae</taxon>
        <taxon>Psittacicella</taxon>
    </lineage>
</organism>
<dbReference type="SUPFAM" id="SSF81301">
    <property type="entry name" value="Nucleotidyltransferase"/>
    <property type="match status" value="1"/>
</dbReference>
<feature type="compositionally biased region" description="Basic and acidic residues" evidence="2">
    <location>
        <begin position="910"/>
        <end position="927"/>
    </location>
</feature>
<keyword evidence="5" id="KW-1185">Reference proteome</keyword>
<dbReference type="Proteomes" id="UP000265691">
    <property type="component" value="Unassembled WGS sequence"/>
</dbReference>
<dbReference type="GO" id="GO:0006171">
    <property type="term" value="P:cAMP biosynthetic process"/>
    <property type="evidence" value="ECO:0007669"/>
    <property type="project" value="InterPro"/>
</dbReference>
<comment type="caution">
    <text evidence="4">The sequence shown here is derived from an EMBL/GenBank/DDBJ whole genome shotgun (WGS) entry which is preliminary data.</text>
</comment>
<feature type="domain" description="Adenylate cyclase class-I N-terminal" evidence="3">
    <location>
        <begin position="13"/>
        <end position="207"/>
    </location>
</feature>
<dbReference type="CDD" id="cd05403">
    <property type="entry name" value="NT_KNTase_like"/>
    <property type="match status" value="1"/>
</dbReference>
<dbReference type="Gene3D" id="3.30.460.10">
    <property type="entry name" value="Beta Polymerase, domain 2"/>
    <property type="match status" value="1"/>
</dbReference>
<gene>
    <name evidence="4" type="ORF">CKF54_01170</name>
</gene>
<dbReference type="PANTHER" id="PTHR38760:SF1">
    <property type="entry name" value="ADENYLATE CYCLASE"/>
    <property type="match status" value="1"/>
</dbReference>
<evidence type="ECO:0000256" key="2">
    <source>
        <dbReference type="SAM" id="MobiDB-lite"/>
    </source>
</evidence>
<feature type="compositionally biased region" description="Polar residues" evidence="2">
    <location>
        <begin position="928"/>
        <end position="938"/>
    </location>
</feature>
<name>A0A3A1YAH2_9GAMM</name>
<dbReference type="GO" id="GO:0004016">
    <property type="term" value="F:adenylate cyclase activity"/>
    <property type="evidence" value="ECO:0007669"/>
    <property type="project" value="InterPro"/>
</dbReference>
<dbReference type="PANTHER" id="PTHR38760">
    <property type="entry name" value="ADENYLATE CYCLASE"/>
    <property type="match status" value="1"/>
</dbReference>
<feature type="compositionally biased region" description="Polar residues" evidence="2">
    <location>
        <begin position="859"/>
        <end position="909"/>
    </location>
</feature>
<feature type="region of interest" description="Disordered" evidence="2">
    <location>
        <begin position="859"/>
        <end position="948"/>
    </location>
</feature>
<proteinExistence type="predicted"/>
<sequence length="1946" mass="224019">MQGLTYTQAKAELKRSSQAMTEFHRHRYDFTLASKSPAVRDFLTYIPYTLHYNQYGMKFYVPHAPAGIKNFIPDLDLLANFADYVNTTAKFFRQSKQNKILGIYVMGSVTSVTFTADSDIDLWVVVDPSLSNIERKRLYRKLNLISEWLKEAYAIDASFYIVDSQHLLYNRHTNQRLAEGGIREKIFLLDEFYRSATKLAGQWVLWYFLPEIEGLTYEEVKQIYLDYQLINPEDWIDFGGVEVTNLSRQAFYATSLWLIYKSLQNPFKSFIKICLLEAYFSEYPNTELVSVTMKKQILSMSNSSYRSTIKYDENLYDIAGLNYSDYSRIWHQIYHSDGSSGGIIPIVSRLYFDPYELVVDKVMQYLVGQGDTERAYLVFTSFLLKVNKHFTPSLNRIMHSLKLNEAQAVEYLLMHLDVADSFINVPPDLRVMTIRLRSKYAKYISIVDVKLALRFTFWRIGDLVKFSDNYKHALVRTYLQLYSCMMQVVEEDKSMQISFADHQELAEIERTVSSLFINHRNQIKIYNIFPELNLEEQYLYFGYFEQKNQETSDFNVFVPSENSPVNNEESYLNAQAKTSSTEEDTRQEIIKDKKTSRSLAQAEQAQLELAQATELNQFEQAELGQKLGQTKTGLKQLAREEQNPLANQVATSRVNSAKSVKEENLAWYVVNINKSNPNLNPEHKHIEVKYDFISLVCWCYFNGLITNKTQLQLKQNPYYSQDFLLNLLKGLRKRKDYLRLLTKSVSDYIFIQPVENEEKEPLAEQLSSVSWQNYMEPVEKIFLTYATILAKYAPNELKTPPLDIKRNQKKLGSDLNQSLSRTKVEEIDKFNQAANFNSKEKIYFTAGYQTHLVCTPESSLQEANTPAQNRQVQGEQTQDSQSSSYRTSGNKSNANLTSGNLTNSKPTHGNNKEIQELAPKLHSERQGNKGQNTKLSQELKQKVSRPTRKLLDRINHALSPKTLGTSFNSKVSNQVTTAYEVKGSKPQFQYMRHRINVVGKLLIASAKNNPASPEDLAQKVIFQHGHFVPEARVNSRYQSTNFLSIEYAVLRDFSATLLSQDFQLKNYLPDLAQNGFTVKRLQLTLPQKAKVHPQLLALLDAQELRIFKMANLVRNNQQTKQTKATNAQPADDSFSVVNLGQAYKQPISTKEAILDSDPLSDFVPHNIYENFFSLLLVKARHGAKHLDRVLGEMLTVPAQTLPSLMEAHVKTPSKPKLAEAGVAPATQLLLEQPGKADWGSYIYQQVKNEQGYLEIRVKKQIDALLAVRRLKIWGRQPTSKIQNLSQGYRYNLNLEGIYNYLLALLEEPQVFVHAIPQALTVPQALTEQNQKQKQKQNKNQEEQEQKQLENTQTAIWLTTTFSLPQVALSYHFSPTWQASTTKVQAKIAYTLPAVKSLKWFNYPPSLLHQVLDNFRRQPLLYRSYINYLGNLYYAWVKLRVSNKTQSRVYHQNLRYLSEDNLLLELGDKLNLDLNNKLTLDFMRKANAIPQVLPNFAGSGYNLQEVSVKLTPSQSLELNQDAIFKNLWQNAEARKPQEAPNTANSDLYLNMFNNDSRPLIVDDNFNFKEETNYSYTQPLVRFKHLANHERKVVELNANGEHRVFISPPLPEKELLKGGFTTVLTSELAYAEQLHNYYRTELNNSLSRNRRLEVANHLLGYLKTRTPSKETSTENLAPVVSTITHLSRIFSHASLKDEEKIVRAYIFVKYYNHISPEDFTSLKSTLLELDINISAVAQDLVEYFSLVYVTKVGTYRNIRFKGVKAFANLLQYMQSHLGKKIPSFRVRKLNASNVSYINALFTKTIKYHLNNLKQSNSPDFTSLRAEFKQSYKVTSYIAPYSLRNYQVTDPILAFIQAKSKAGVMQIFINSNLATNSYDLYLSSAEQELHIYLGAKGNLKRMLPACLWTVCPQISKSLLLLEVYFVEQDQDKQYTLIKVPEWSKVIPLS</sequence>
<feature type="region of interest" description="Disordered" evidence="2">
    <location>
        <begin position="560"/>
        <end position="586"/>
    </location>
</feature>
<accession>A0A3A1YAH2</accession>
<evidence type="ECO:0000256" key="1">
    <source>
        <dbReference type="SAM" id="Coils"/>
    </source>
</evidence>
<feature type="compositionally biased region" description="Polar residues" evidence="2">
    <location>
        <begin position="560"/>
        <end position="579"/>
    </location>
</feature>
<dbReference type="Pfam" id="PF01295">
    <property type="entry name" value="Adenylate_cycl"/>
    <property type="match status" value="1"/>
</dbReference>
<evidence type="ECO:0000313" key="5">
    <source>
        <dbReference type="Proteomes" id="UP000265691"/>
    </source>
</evidence>
<evidence type="ECO:0000313" key="4">
    <source>
        <dbReference type="EMBL" id="RIY34229.1"/>
    </source>
</evidence>
<protein>
    <recommendedName>
        <fullName evidence="3">Adenylate cyclase class-I N-terminal domain-containing protein</fullName>
    </recommendedName>
</protein>
<dbReference type="EMBL" id="NRHC01000015">
    <property type="protein sequence ID" value="RIY34229.1"/>
    <property type="molecule type" value="Genomic_DNA"/>
</dbReference>
<dbReference type="InterPro" id="IPR024685">
    <property type="entry name" value="Adenylate_cyclase_1_N"/>
</dbReference>
<reference evidence="4 5" key="1">
    <citation type="submission" date="2017-08" db="EMBL/GenBank/DDBJ databases">
        <title>Reclassification of Bisgaard taxon 37 and 44.</title>
        <authorList>
            <person name="Christensen H."/>
        </authorList>
    </citation>
    <scope>NUCLEOTIDE SEQUENCE [LARGE SCALE GENOMIC DNA]</scope>
    <source>
        <strain evidence="4 5">B96_3</strain>
    </source>
</reference>
<dbReference type="InterPro" id="IPR043519">
    <property type="entry name" value="NT_sf"/>
</dbReference>
<dbReference type="OrthoDB" id="5571448at2"/>